<evidence type="ECO:0000313" key="2">
    <source>
        <dbReference type="Proteomes" id="UP001233999"/>
    </source>
</evidence>
<dbReference type="Proteomes" id="UP001233999">
    <property type="component" value="Unassembled WGS sequence"/>
</dbReference>
<organism evidence="1 2">
    <name type="scientific">Diploptera punctata</name>
    <name type="common">Pacific beetle cockroach</name>
    <dbReference type="NCBI Taxonomy" id="6984"/>
    <lineage>
        <taxon>Eukaryota</taxon>
        <taxon>Metazoa</taxon>
        <taxon>Ecdysozoa</taxon>
        <taxon>Arthropoda</taxon>
        <taxon>Hexapoda</taxon>
        <taxon>Insecta</taxon>
        <taxon>Pterygota</taxon>
        <taxon>Neoptera</taxon>
        <taxon>Polyneoptera</taxon>
        <taxon>Dictyoptera</taxon>
        <taxon>Blattodea</taxon>
        <taxon>Blaberoidea</taxon>
        <taxon>Blaberidae</taxon>
        <taxon>Diplopterinae</taxon>
        <taxon>Diploptera</taxon>
    </lineage>
</organism>
<dbReference type="AlphaFoldDB" id="A0AAD8A2K4"/>
<keyword evidence="2" id="KW-1185">Reference proteome</keyword>
<reference evidence="1" key="1">
    <citation type="journal article" date="2023" name="IScience">
        <title>Live-bearing cockroach genome reveals convergent evolutionary mechanisms linked to viviparity in insects and beyond.</title>
        <authorList>
            <person name="Fouks B."/>
            <person name="Harrison M.C."/>
            <person name="Mikhailova A.A."/>
            <person name="Marchal E."/>
            <person name="English S."/>
            <person name="Carruthers M."/>
            <person name="Jennings E.C."/>
            <person name="Chiamaka E.L."/>
            <person name="Frigard R.A."/>
            <person name="Pippel M."/>
            <person name="Attardo G.M."/>
            <person name="Benoit J.B."/>
            <person name="Bornberg-Bauer E."/>
            <person name="Tobe S.S."/>
        </authorList>
    </citation>
    <scope>NUCLEOTIDE SEQUENCE</scope>
    <source>
        <strain evidence="1">Stay&amp;Tobe</strain>
    </source>
</reference>
<gene>
    <name evidence="1" type="ORF">L9F63_002076</name>
</gene>
<name>A0AAD8A2K4_DIPPU</name>
<reference evidence="1" key="2">
    <citation type="submission" date="2023-05" db="EMBL/GenBank/DDBJ databases">
        <authorList>
            <person name="Fouks B."/>
        </authorList>
    </citation>
    <scope>NUCLEOTIDE SEQUENCE</scope>
    <source>
        <strain evidence="1">Stay&amp;Tobe</strain>
        <tissue evidence="1">Testes</tissue>
    </source>
</reference>
<dbReference type="PANTHER" id="PTHR34921:SF1">
    <property type="entry name" value="MEIOTIC RECOMBINATION PROTEIN REC114"/>
    <property type="match status" value="1"/>
</dbReference>
<comment type="caution">
    <text evidence="1">The sequence shown here is derived from an EMBL/GenBank/DDBJ whole genome shotgun (WGS) entry which is preliminary data.</text>
</comment>
<dbReference type="InterPro" id="IPR029168">
    <property type="entry name" value="REC114L"/>
</dbReference>
<protein>
    <submittedName>
        <fullName evidence="1">Uncharacterized protein</fullName>
    </submittedName>
</protein>
<accession>A0AAD8A2K4</accession>
<feature type="non-terminal residue" evidence="1">
    <location>
        <position position="113"/>
    </location>
</feature>
<proteinExistence type="predicted"/>
<sequence length="113" mass="13098">HQTISRRFRVKFADTEFKSAITSCRECVFTLSHYMNIHDTTDPSKKEHMPITDLYNTFMKYQTSKKNTITECLTPEPLPPDFPLDKTVQLCILDPSFLELVGKVESSLQKIQL</sequence>
<dbReference type="PANTHER" id="PTHR34921">
    <property type="entry name" value="MEIOTIC RECOMBINATION PROTEIN REC114"/>
    <property type="match status" value="1"/>
</dbReference>
<dbReference type="EMBL" id="JASPKZ010003868">
    <property type="protein sequence ID" value="KAJ9591470.1"/>
    <property type="molecule type" value="Genomic_DNA"/>
</dbReference>
<evidence type="ECO:0000313" key="1">
    <source>
        <dbReference type="EMBL" id="KAJ9591470.1"/>
    </source>
</evidence>